<accession>G7KSF1</accession>
<evidence type="ECO:0000256" key="1">
    <source>
        <dbReference type="SAM" id="MobiDB-lite"/>
    </source>
</evidence>
<evidence type="ECO:0000313" key="4">
    <source>
        <dbReference type="EnsemblPlants" id="AES80440"/>
    </source>
</evidence>
<feature type="compositionally biased region" description="Basic and acidic residues" evidence="1">
    <location>
        <begin position="80"/>
        <end position="92"/>
    </location>
</feature>
<name>G7KSF1_MEDTR</name>
<organism evidence="3 5">
    <name type="scientific">Medicago truncatula</name>
    <name type="common">Barrel medic</name>
    <name type="synonym">Medicago tribuloides</name>
    <dbReference type="NCBI Taxonomy" id="3880"/>
    <lineage>
        <taxon>Eukaryota</taxon>
        <taxon>Viridiplantae</taxon>
        <taxon>Streptophyta</taxon>
        <taxon>Embryophyta</taxon>
        <taxon>Tracheophyta</taxon>
        <taxon>Spermatophyta</taxon>
        <taxon>Magnoliopsida</taxon>
        <taxon>eudicotyledons</taxon>
        <taxon>Gunneridae</taxon>
        <taxon>Pentapetalae</taxon>
        <taxon>rosids</taxon>
        <taxon>fabids</taxon>
        <taxon>Fabales</taxon>
        <taxon>Fabaceae</taxon>
        <taxon>Papilionoideae</taxon>
        <taxon>50 kb inversion clade</taxon>
        <taxon>NPAAA clade</taxon>
        <taxon>Hologalegina</taxon>
        <taxon>IRL clade</taxon>
        <taxon>Trifolieae</taxon>
        <taxon>Medicago</taxon>
    </lineage>
</organism>
<reference evidence="4" key="3">
    <citation type="submission" date="2015-04" db="UniProtKB">
        <authorList>
            <consortium name="EnsemblPlants"/>
        </authorList>
    </citation>
    <scope>IDENTIFICATION</scope>
    <source>
        <strain evidence="4">cv. Jemalong A17</strain>
    </source>
</reference>
<feature type="region of interest" description="Disordered" evidence="1">
    <location>
        <begin position="80"/>
        <end position="102"/>
    </location>
</feature>
<dbReference type="AlphaFoldDB" id="G7KSF1"/>
<gene>
    <name evidence="3" type="ordered locus">MTR_7g080560</name>
</gene>
<reference evidence="3 5" key="2">
    <citation type="journal article" date="2014" name="BMC Genomics">
        <title>An improved genome release (version Mt4.0) for the model legume Medicago truncatula.</title>
        <authorList>
            <person name="Tang H."/>
            <person name="Krishnakumar V."/>
            <person name="Bidwell S."/>
            <person name="Rosen B."/>
            <person name="Chan A."/>
            <person name="Zhou S."/>
            <person name="Gentzbittel L."/>
            <person name="Childs K.L."/>
            <person name="Yandell M."/>
            <person name="Gundlach H."/>
            <person name="Mayer K.F."/>
            <person name="Schwartz D.C."/>
            <person name="Town C.D."/>
        </authorList>
    </citation>
    <scope>GENOME REANNOTATION</scope>
    <source>
        <strain evidence="4 5">cv. Jemalong A17</strain>
    </source>
</reference>
<feature type="transmembrane region" description="Helical" evidence="2">
    <location>
        <begin position="37"/>
        <end position="57"/>
    </location>
</feature>
<dbReference type="EnsemblPlants" id="AES80440">
    <property type="protein sequence ID" value="AES80440"/>
    <property type="gene ID" value="MTR_7g080560"/>
</dbReference>
<keyword evidence="5" id="KW-1185">Reference proteome</keyword>
<keyword evidence="2" id="KW-1133">Transmembrane helix</keyword>
<evidence type="ECO:0000313" key="3">
    <source>
        <dbReference type="EMBL" id="AES80440.1"/>
    </source>
</evidence>
<dbReference type="EMBL" id="CM001223">
    <property type="protein sequence ID" value="AES80440.1"/>
    <property type="molecule type" value="Genomic_DNA"/>
</dbReference>
<protein>
    <submittedName>
        <fullName evidence="3">Transmembrane protein, putative</fullName>
    </submittedName>
</protein>
<evidence type="ECO:0000313" key="5">
    <source>
        <dbReference type="Proteomes" id="UP000002051"/>
    </source>
</evidence>
<dbReference type="PaxDb" id="3880-AES80440"/>
<sequence length="127" mass="14823">MEFVLAVILVLVVVGFMGVDGTVPARLMMALFSHVLWLLWFVFGTLIGLYFGCYFFIDPKPSRVDDFPLWLKYPDFDRGFYSKNSRSDEGSRKTRGKERSRKTIKETIKKDLEINELDHNMVYDTIL</sequence>
<keyword evidence="2 3" id="KW-0812">Transmembrane</keyword>
<proteinExistence type="predicted"/>
<keyword evidence="2" id="KW-0472">Membrane</keyword>
<dbReference type="Proteomes" id="UP000002051">
    <property type="component" value="Unassembled WGS sequence"/>
</dbReference>
<dbReference type="HOGENOM" id="CLU_1973832_0_0_1"/>
<reference evidence="3 5" key="1">
    <citation type="journal article" date="2011" name="Nature">
        <title>The Medicago genome provides insight into the evolution of rhizobial symbioses.</title>
        <authorList>
            <person name="Young N.D."/>
            <person name="Debelle F."/>
            <person name="Oldroyd G.E."/>
            <person name="Geurts R."/>
            <person name="Cannon S.B."/>
            <person name="Udvardi M.K."/>
            <person name="Benedito V.A."/>
            <person name="Mayer K.F."/>
            <person name="Gouzy J."/>
            <person name="Schoof H."/>
            <person name="Van de Peer Y."/>
            <person name="Proost S."/>
            <person name="Cook D.R."/>
            <person name="Meyers B.C."/>
            <person name="Spannagl M."/>
            <person name="Cheung F."/>
            <person name="De Mita S."/>
            <person name="Krishnakumar V."/>
            <person name="Gundlach H."/>
            <person name="Zhou S."/>
            <person name="Mudge J."/>
            <person name="Bharti A.K."/>
            <person name="Murray J.D."/>
            <person name="Naoumkina M.A."/>
            <person name="Rosen B."/>
            <person name="Silverstein K.A."/>
            <person name="Tang H."/>
            <person name="Rombauts S."/>
            <person name="Zhao P.X."/>
            <person name="Zhou P."/>
            <person name="Barbe V."/>
            <person name="Bardou P."/>
            <person name="Bechner M."/>
            <person name="Bellec A."/>
            <person name="Berger A."/>
            <person name="Berges H."/>
            <person name="Bidwell S."/>
            <person name="Bisseling T."/>
            <person name="Choisne N."/>
            <person name="Couloux A."/>
            <person name="Denny R."/>
            <person name="Deshpande S."/>
            <person name="Dai X."/>
            <person name="Doyle J.J."/>
            <person name="Dudez A.M."/>
            <person name="Farmer A.D."/>
            <person name="Fouteau S."/>
            <person name="Franken C."/>
            <person name="Gibelin C."/>
            <person name="Gish J."/>
            <person name="Goldstein S."/>
            <person name="Gonzalez A.J."/>
            <person name="Green P.J."/>
            <person name="Hallab A."/>
            <person name="Hartog M."/>
            <person name="Hua A."/>
            <person name="Humphray S.J."/>
            <person name="Jeong D.H."/>
            <person name="Jing Y."/>
            <person name="Jocker A."/>
            <person name="Kenton S.M."/>
            <person name="Kim D.J."/>
            <person name="Klee K."/>
            <person name="Lai H."/>
            <person name="Lang C."/>
            <person name="Lin S."/>
            <person name="Macmil S.L."/>
            <person name="Magdelenat G."/>
            <person name="Matthews L."/>
            <person name="McCorrison J."/>
            <person name="Monaghan E.L."/>
            <person name="Mun J.H."/>
            <person name="Najar F.Z."/>
            <person name="Nicholson C."/>
            <person name="Noirot C."/>
            <person name="O'Bleness M."/>
            <person name="Paule C.R."/>
            <person name="Poulain J."/>
            <person name="Prion F."/>
            <person name="Qin B."/>
            <person name="Qu C."/>
            <person name="Retzel E.F."/>
            <person name="Riddle C."/>
            <person name="Sallet E."/>
            <person name="Samain S."/>
            <person name="Samson N."/>
            <person name="Sanders I."/>
            <person name="Saurat O."/>
            <person name="Scarpelli C."/>
            <person name="Schiex T."/>
            <person name="Segurens B."/>
            <person name="Severin A.J."/>
            <person name="Sherrier D.J."/>
            <person name="Shi R."/>
            <person name="Sims S."/>
            <person name="Singer S.R."/>
            <person name="Sinharoy S."/>
            <person name="Sterck L."/>
            <person name="Viollet A."/>
            <person name="Wang B.B."/>
            <person name="Wang K."/>
            <person name="Wang M."/>
            <person name="Wang X."/>
            <person name="Warfsmann J."/>
            <person name="Weissenbach J."/>
            <person name="White D.D."/>
            <person name="White J.D."/>
            <person name="Wiley G.B."/>
            <person name="Wincker P."/>
            <person name="Xing Y."/>
            <person name="Yang L."/>
            <person name="Yao Z."/>
            <person name="Ying F."/>
            <person name="Zhai J."/>
            <person name="Zhou L."/>
            <person name="Zuber A."/>
            <person name="Denarie J."/>
            <person name="Dixon R.A."/>
            <person name="May G.D."/>
            <person name="Schwartz D.C."/>
            <person name="Rogers J."/>
            <person name="Quetier F."/>
            <person name="Town C.D."/>
            <person name="Roe B.A."/>
        </authorList>
    </citation>
    <scope>NUCLEOTIDE SEQUENCE [LARGE SCALE GENOMIC DNA]</scope>
    <source>
        <strain evidence="3">A17</strain>
        <strain evidence="4 5">cv. Jemalong A17</strain>
    </source>
</reference>
<evidence type="ECO:0000256" key="2">
    <source>
        <dbReference type="SAM" id="Phobius"/>
    </source>
</evidence>